<evidence type="ECO:0000256" key="3">
    <source>
        <dbReference type="PROSITE-ProRule" id="PRU10141"/>
    </source>
</evidence>
<keyword evidence="1 3" id="KW-0547">Nucleotide-binding</keyword>
<name>A0A8T2KGQ8_9PIPI</name>
<dbReference type="PANTHER" id="PTHR44329">
    <property type="entry name" value="SERINE/THREONINE-PROTEIN KINASE TNNI3K-RELATED"/>
    <property type="match status" value="1"/>
</dbReference>
<dbReference type="Gene3D" id="1.10.510.10">
    <property type="entry name" value="Transferase(Phosphotransferase) domain 1"/>
    <property type="match status" value="1"/>
</dbReference>
<dbReference type="PROSITE" id="PS00108">
    <property type="entry name" value="PROTEIN_KINASE_ST"/>
    <property type="match status" value="1"/>
</dbReference>
<keyword evidence="4" id="KW-0723">Serine/threonine-protein kinase</keyword>
<dbReference type="EMBL" id="JAACNH010000001">
    <property type="protein sequence ID" value="KAG8455532.1"/>
    <property type="molecule type" value="Genomic_DNA"/>
</dbReference>
<comment type="caution">
    <text evidence="6">The sequence shown here is derived from an EMBL/GenBank/DDBJ whole genome shotgun (WGS) entry which is preliminary data.</text>
</comment>
<dbReference type="InterPro" id="IPR051681">
    <property type="entry name" value="Ser/Thr_Kinases-Pseudokinases"/>
</dbReference>
<keyword evidence="7" id="KW-1185">Reference proteome</keyword>
<keyword evidence="2 3" id="KW-0067">ATP-binding</keyword>
<comment type="similarity">
    <text evidence="4">Belongs to the protein kinase superfamily.</text>
</comment>
<dbReference type="PANTHER" id="PTHR44329:SF297">
    <property type="entry name" value="RECEPTOR-INTERACTING SERINE_THREONINE-PROTEIN KINASE 3"/>
    <property type="match status" value="1"/>
</dbReference>
<keyword evidence="4" id="KW-0418">Kinase</keyword>
<dbReference type="SUPFAM" id="SSF56112">
    <property type="entry name" value="Protein kinase-like (PK-like)"/>
    <property type="match status" value="1"/>
</dbReference>
<dbReference type="Pfam" id="PF00069">
    <property type="entry name" value="Pkinase"/>
    <property type="match status" value="1"/>
</dbReference>
<dbReference type="SMART" id="SM00220">
    <property type="entry name" value="S_TKc"/>
    <property type="match status" value="1"/>
</dbReference>
<dbReference type="PIRSF" id="PIRSF000654">
    <property type="entry name" value="Integrin-linked_kinase"/>
    <property type="match status" value="1"/>
</dbReference>
<dbReference type="PROSITE" id="PS00107">
    <property type="entry name" value="PROTEIN_KINASE_ATP"/>
    <property type="match status" value="1"/>
</dbReference>
<dbReference type="PROSITE" id="PS50011">
    <property type="entry name" value="PROTEIN_KINASE_DOM"/>
    <property type="match status" value="1"/>
</dbReference>
<dbReference type="InterPro" id="IPR008271">
    <property type="entry name" value="Ser/Thr_kinase_AS"/>
</dbReference>
<dbReference type="Proteomes" id="UP000812440">
    <property type="component" value="Chromosome 1"/>
</dbReference>
<dbReference type="InterPro" id="IPR017441">
    <property type="entry name" value="Protein_kinase_ATP_BS"/>
</dbReference>
<proteinExistence type="inferred from homology"/>
<evidence type="ECO:0000256" key="2">
    <source>
        <dbReference type="ARBA" id="ARBA00022840"/>
    </source>
</evidence>
<gene>
    <name evidence="6" type="ORF">GDO86_001649</name>
</gene>
<organism evidence="6 7">
    <name type="scientific">Hymenochirus boettgeri</name>
    <name type="common">Congo dwarf clawed frog</name>
    <dbReference type="NCBI Taxonomy" id="247094"/>
    <lineage>
        <taxon>Eukaryota</taxon>
        <taxon>Metazoa</taxon>
        <taxon>Chordata</taxon>
        <taxon>Craniata</taxon>
        <taxon>Vertebrata</taxon>
        <taxon>Euteleostomi</taxon>
        <taxon>Amphibia</taxon>
        <taxon>Batrachia</taxon>
        <taxon>Anura</taxon>
        <taxon>Pipoidea</taxon>
        <taxon>Pipidae</taxon>
        <taxon>Pipinae</taxon>
        <taxon>Hymenochirus</taxon>
    </lineage>
</organism>
<dbReference type="AlphaFoldDB" id="A0A8T2KGQ8"/>
<evidence type="ECO:0000313" key="6">
    <source>
        <dbReference type="EMBL" id="KAG8455532.1"/>
    </source>
</evidence>
<dbReference type="GO" id="GO:0004706">
    <property type="term" value="F:JUN kinase kinase kinase activity"/>
    <property type="evidence" value="ECO:0007669"/>
    <property type="project" value="TreeGrafter"/>
</dbReference>
<sequence length="333" mass="38049">MDTLKLIPEGSLQDWQKIGQGGFGILFRARHTRWNFDVAVKKLTGDVSCELKELLSEAHKMDKASSSPFVITLFGILKEDSGEKFKGIVMEYMENRCLATLIYCIRPIPWALKFRIIHQVALGMNWLHSLVPPLLHLDLKPQNVLLTNNMEVKITDFGLSQFIHSGLGSDENGGTVEYMPPEAFAKDYRPSKFTDVYSFAVLTAVVLKGEDPYPDVPSVLLRYRVRQGDRPDFKSLDSEQLVKSLKEAIQFTKCCWQQNFTERPSFDECCKQWEKLYLPHKEQIVDAVRQVQDKMVRGSSKTTNTVTASSINMTEAIEKFQTLHFTEQMPAMQ</sequence>
<accession>A0A8T2KGQ8</accession>
<dbReference type="InterPro" id="IPR000719">
    <property type="entry name" value="Prot_kinase_dom"/>
</dbReference>
<feature type="non-terminal residue" evidence="6">
    <location>
        <position position="333"/>
    </location>
</feature>
<dbReference type="GO" id="GO:0005524">
    <property type="term" value="F:ATP binding"/>
    <property type="evidence" value="ECO:0007669"/>
    <property type="project" value="UniProtKB-UniRule"/>
</dbReference>
<protein>
    <recommendedName>
        <fullName evidence="5">Protein kinase domain-containing protein</fullName>
    </recommendedName>
</protein>
<evidence type="ECO:0000256" key="4">
    <source>
        <dbReference type="RuleBase" id="RU000304"/>
    </source>
</evidence>
<keyword evidence="4" id="KW-0808">Transferase</keyword>
<evidence type="ECO:0000259" key="5">
    <source>
        <dbReference type="PROSITE" id="PS50011"/>
    </source>
</evidence>
<dbReference type="InterPro" id="IPR011009">
    <property type="entry name" value="Kinase-like_dom_sf"/>
</dbReference>
<feature type="binding site" evidence="3">
    <location>
        <position position="42"/>
    </location>
    <ligand>
        <name>ATP</name>
        <dbReference type="ChEBI" id="CHEBI:30616"/>
    </ligand>
</feature>
<feature type="domain" description="Protein kinase" evidence="5">
    <location>
        <begin position="12"/>
        <end position="278"/>
    </location>
</feature>
<dbReference type="OrthoDB" id="4062651at2759"/>
<evidence type="ECO:0000313" key="7">
    <source>
        <dbReference type="Proteomes" id="UP000812440"/>
    </source>
</evidence>
<reference evidence="6" key="1">
    <citation type="thesis" date="2020" institute="ProQuest LLC" country="789 East Eisenhower Parkway, Ann Arbor, MI, USA">
        <title>Comparative Genomics and Chromosome Evolution.</title>
        <authorList>
            <person name="Mudd A.B."/>
        </authorList>
    </citation>
    <scope>NUCLEOTIDE SEQUENCE</scope>
    <source>
        <strain evidence="6">Female2</strain>
        <tissue evidence="6">Blood</tissue>
    </source>
</reference>
<evidence type="ECO:0000256" key="1">
    <source>
        <dbReference type="ARBA" id="ARBA00022741"/>
    </source>
</evidence>